<evidence type="ECO:0000313" key="5">
    <source>
        <dbReference type="Proteomes" id="UP000248961"/>
    </source>
</evidence>
<dbReference type="Gene3D" id="3.20.20.100">
    <property type="entry name" value="NADP-dependent oxidoreductase domain"/>
    <property type="match status" value="1"/>
</dbReference>
<organism evidence="4 5">
    <name type="scientific">Aspergillus homomorphus (strain CBS 101889)</name>
    <dbReference type="NCBI Taxonomy" id="1450537"/>
    <lineage>
        <taxon>Eukaryota</taxon>
        <taxon>Fungi</taxon>
        <taxon>Dikarya</taxon>
        <taxon>Ascomycota</taxon>
        <taxon>Pezizomycotina</taxon>
        <taxon>Eurotiomycetes</taxon>
        <taxon>Eurotiomycetidae</taxon>
        <taxon>Eurotiales</taxon>
        <taxon>Aspergillaceae</taxon>
        <taxon>Aspergillus</taxon>
        <taxon>Aspergillus subgen. Circumdati</taxon>
    </lineage>
</organism>
<name>A0A395HUI0_ASPHC</name>
<dbReference type="Proteomes" id="UP000248961">
    <property type="component" value="Unassembled WGS sequence"/>
</dbReference>
<feature type="compositionally biased region" description="Low complexity" evidence="2">
    <location>
        <begin position="89"/>
        <end position="99"/>
    </location>
</feature>
<protein>
    <recommendedName>
        <fullName evidence="3">NADP-dependent oxidoreductase domain-containing protein</fullName>
    </recommendedName>
</protein>
<evidence type="ECO:0000256" key="1">
    <source>
        <dbReference type="ARBA" id="ARBA00023002"/>
    </source>
</evidence>
<feature type="region of interest" description="Disordered" evidence="2">
    <location>
        <begin position="84"/>
        <end position="116"/>
    </location>
</feature>
<dbReference type="InterPro" id="IPR023210">
    <property type="entry name" value="NADP_OxRdtase_dom"/>
</dbReference>
<evidence type="ECO:0000313" key="4">
    <source>
        <dbReference type="EMBL" id="RAL11477.1"/>
    </source>
</evidence>
<dbReference type="Pfam" id="PF00248">
    <property type="entry name" value="Aldo_ket_red"/>
    <property type="match status" value="1"/>
</dbReference>
<keyword evidence="1" id="KW-0560">Oxidoreductase</keyword>
<dbReference type="InterPro" id="IPR036812">
    <property type="entry name" value="NAD(P)_OxRdtase_dom_sf"/>
</dbReference>
<gene>
    <name evidence="4" type="ORF">BO97DRAFT_425474</name>
</gene>
<feature type="domain" description="NADP-dependent oxidoreductase" evidence="3">
    <location>
        <begin position="3"/>
        <end position="75"/>
    </location>
</feature>
<dbReference type="AlphaFoldDB" id="A0A395HUI0"/>
<dbReference type="RefSeq" id="XP_025550631.1">
    <property type="nucleotide sequence ID" value="XM_025697068.1"/>
</dbReference>
<keyword evidence="5" id="KW-1185">Reference proteome</keyword>
<dbReference type="STRING" id="1450537.A0A395HUI0"/>
<reference evidence="4 5" key="1">
    <citation type="submission" date="2018-02" db="EMBL/GenBank/DDBJ databases">
        <title>The genomes of Aspergillus section Nigri reveals drivers in fungal speciation.</title>
        <authorList>
            <consortium name="DOE Joint Genome Institute"/>
            <person name="Vesth T.C."/>
            <person name="Nybo J."/>
            <person name="Theobald S."/>
            <person name="Brandl J."/>
            <person name="Frisvad J.C."/>
            <person name="Nielsen K.F."/>
            <person name="Lyhne E.K."/>
            <person name="Kogle M.E."/>
            <person name="Kuo A."/>
            <person name="Riley R."/>
            <person name="Clum A."/>
            <person name="Nolan M."/>
            <person name="Lipzen A."/>
            <person name="Salamov A."/>
            <person name="Henrissat B."/>
            <person name="Wiebenga A."/>
            <person name="De vries R.P."/>
            <person name="Grigoriev I.V."/>
            <person name="Mortensen U.H."/>
            <person name="Andersen M.R."/>
            <person name="Baker S.E."/>
        </authorList>
    </citation>
    <scope>NUCLEOTIDE SEQUENCE [LARGE SCALE GENOMIC DNA]</scope>
    <source>
        <strain evidence="4 5">CBS 101889</strain>
    </source>
</reference>
<dbReference type="GO" id="GO:0016491">
    <property type="term" value="F:oxidoreductase activity"/>
    <property type="evidence" value="ECO:0007669"/>
    <property type="project" value="UniProtKB-KW"/>
</dbReference>
<dbReference type="VEuPathDB" id="FungiDB:BO97DRAFT_425474"/>
<evidence type="ECO:0000256" key="2">
    <source>
        <dbReference type="SAM" id="MobiDB-lite"/>
    </source>
</evidence>
<dbReference type="EMBL" id="KZ824288">
    <property type="protein sequence ID" value="RAL11477.1"/>
    <property type="molecule type" value="Genomic_DNA"/>
</dbReference>
<dbReference type="GeneID" id="37201357"/>
<dbReference type="OrthoDB" id="37537at2759"/>
<evidence type="ECO:0000259" key="3">
    <source>
        <dbReference type="Pfam" id="PF00248"/>
    </source>
</evidence>
<proteinExistence type="predicted"/>
<sequence>MAQNTKLVNEVNTLAERKGVAPVQIALAWILSPSGRPGLPTIIPIPGSTTSDKVRQNLVGVSWLSDGEMEEIAAILQRNEVVGESFHQSGRSSRETSSSDVLGPHGGTIEPCDCAG</sequence>
<dbReference type="SUPFAM" id="SSF51430">
    <property type="entry name" value="NAD(P)-linked oxidoreductase"/>
    <property type="match status" value="1"/>
</dbReference>
<accession>A0A395HUI0</accession>